<feature type="transmembrane region" description="Helical" evidence="1">
    <location>
        <begin position="222"/>
        <end position="247"/>
    </location>
</feature>
<keyword evidence="1" id="KW-0812">Transmembrane</keyword>
<accession>A0AAE0I551</accession>
<dbReference type="AlphaFoldDB" id="A0AAE0I551"/>
<evidence type="ECO:0000313" key="2">
    <source>
        <dbReference type="EMBL" id="KAK3318789.1"/>
    </source>
</evidence>
<sequence>MIYRASKNMALSITTTSFTSSPIATAPIHAFTTPFPQPASCDISALLTTTVKTYTDYGTTTSRTFLLPDASDPRYTACLDPAGGQFTFSPAVCPQGWPALWLGMTTSTLSGAATTTAHVSTAYCCAPDYSMPNGPPEDGPSPRCEQAFISTTSSSGDMIPSVWTLSVAKVPAWHISWQPTDIPTLSPQPPEIEGYSITQWVPGSDPQREHQDNWGGGINRSLFLFLVAGIPVILVVAMGACLTGCCVRRRQRNEGKAGNPNGLGATRATS</sequence>
<gene>
    <name evidence="2" type="ORF">B0H66DRAFT_249757</name>
</gene>
<dbReference type="EMBL" id="JAUEDM010000004">
    <property type="protein sequence ID" value="KAK3318789.1"/>
    <property type="molecule type" value="Genomic_DNA"/>
</dbReference>
<proteinExistence type="predicted"/>
<keyword evidence="1" id="KW-0472">Membrane</keyword>
<reference evidence="2" key="1">
    <citation type="journal article" date="2023" name="Mol. Phylogenet. Evol.">
        <title>Genome-scale phylogeny and comparative genomics of the fungal order Sordariales.</title>
        <authorList>
            <person name="Hensen N."/>
            <person name="Bonometti L."/>
            <person name="Westerberg I."/>
            <person name="Brannstrom I.O."/>
            <person name="Guillou S."/>
            <person name="Cros-Aarteil S."/>
            <person name="Calhoun S."/>
            <person name="Haridas S."/>
            <person name="Kuo A."/>
            <person name="Mondo S."/>
            <person name="Pangilinan J."/>
            <person name="Riley R."/>
            <person name="LaButti K."/>
            <person name="Andreopoulos B."/>
            <person name="Lipzen A."/>
            <person name="Chen C."/>
            <person name="Yan M."/>
            <person name="Daum C."/>
            <person name="Ng V."/>
            <person name="Clum A."/>
            <person name="Steindorff A."/>
            <person name="Ohm R.A."/>
            <person name="Martin F."/>
            <person name="Silar P."/>
            <person name="Natvig D.O."/>
            <person name="Lalanne C."/>
            <person name="Gautier V."/>
            <person name="Ament-Velasquez S.L."/>
            <person name="Kruys A."/>
            <person name="Hutchinson M.I."/>
            <person name="Powell A.J."/>
            <person name="Barry K."/>
            <person name="Miller A.N."/>
            <person name="Grigoriev I.V."/>
            <person name="Debuchy R."/>
            <person name="Gladieux P."/>
            <person name="Hiltunen Thoren M."/>
            <person name="Johannesson H."/>
        </authorList>
    </citation>
    <scope>NUCLEOTIDE SEQUENCE</scope>
    <source>
        <strain evidence="2">CBS 118394</strain>
    </source>
</reference>
<evidence type="ECO:0000256" key="1">
    <source>
        <dbReference type="SAM" id="Phobius"/>
    </source>
</evidence>
<evidence type="ECO:0000313" key="3">
    <source>
        <dbReference type="Proteomes" id="UP001283341"/>
    </source>
</evidence>
<organism evidence="2 3">
    <name type="scientific">Apodospora peruviana</name>
    <dbReference type="NCBI Taxonomy" id="516989"/>
    <lineage>
        <taxon>Eukaryota</taxon>
        <taxon>Fungi</taxon>
        <taxon>Dikarya</taxon>
        <taxon>Ascomycota</taxon>
        <taxon>Pezizomycotina</taxon>
        <taxon>Sordariomycetes</taxon>
        <taxon>Sordariomycetidae</taxon>
        <taxon>Sordariales</taxon>
        <taxon>Lasiosphaeriaceae</taxon>
        <taxon>Apodospora</taxon>
    </lineage>
</organism>
<keyword evidence="1" id="KW-1133">Transmembrane helix</keyword>
<keyword evidence="3" id="KW-1185">Reference proteome</keyword>
<reference evidence="2" key="2">
    <citation type="submission" date="2023-06" db="EMBL/GenBank/DDBJ databases">
        <authorList>
            <consortium name="Lawrence Berkeley National Laboratory"/>
            <person name="Haridas S."/>
            <person name="Hensen N."/>
            <person name="Bonometti L."/>
            <person name="Westerberg I."/>
            <person name="Brannstrom I.O."/>
            <person name="Guillou S."/>
            <person name="Cros-Aarteil S."/>
            <person name="Calhoun S."/>
            <person name="Kuo A."/>
            <person name="Mondo S."/>
            <person name="Pangilinan J."/>
            <person name="Riley R."/>
            <person name="Labutti K."/>
            <person name="Andreopoulos B."/>
            <person name="Lipzen A."/>
            <person name="Chen C."/>
            <person name="Yanf M."/>
            <person name="Daum C."/>
            <person name="Ng V."/>
            <person name="Clum A."/>
            <person name="Steindorff A."/>
            <person name="Ohm R."/>
            <person name="Martin F."/>
            <person name="Silar P."/>
            <person name="Natvig D."/>
            <person name="Lalanne C."/>
            <person name="Gautier V."/>
            <person name="Ament-Velasquez S.L."/>
            <person name="Kruys A."/>
            <person name="Hutchinson M.I."/>
            <person name="Powell A.J."/>
            <person name="Barry K."/>
            <person name="Miller A.N."/>
            <person name="Grigoriev I.V."/>
            <person name="Debuchy R."/>
            <person name="Gladieux P."/>
            <person name="Thoren M.H."/>
            <person name="Johannesson H."/>
        </authorList>
    </citation>
    <scope>NUCLEOTIDE SEQUENCE</scope>
    <source>
        <strain evidence="2">CBS 118394</strain>
    </source>
</reference>
<name>A0AAE0I551_9PEZI</name>
<dbReference type="Proteomes" id="UP001283341">
    <property type="component" value="Unassembled WGS sequence"/>
</dbReference>
<comment type="caution">
    <text evidence="2">The sequence shown here is derived from an EMBL/GenBank/DDBJ whole genome shotgun (WGS) entry which is preliminary data.</text>
</comment>
<protein>
    <submittedName>
        <fullName evidence="2">Uncharacterized protein</fullName>
    </submittedName>
</protein>